<accession>A0AA38H9R3</accession>
<proteinExistence type="predicted"/>
<protein>
    <submittedName>
        <fullName evidence="2">Uncharacterized protein</fullName>
    </submittedName>
</protein>
<dbReference type="GeneID" id="77732352"/>
<gene>
    <name evidence="2" type="ORF">MKK02DRAFT_44919</name>
</gene>
<evidence type="ECO:0000313" key="2">
    <source>
        <dbReference type="EMBL" id="KAI9636215.1"/>
    </source>
</evidence>
<feature type="compositionally biased region" description="Low complexity" evidence="1">
    <location>
        <begin position="13"/>
        <end position="26"/>
    </location>
</feature>
<evidence type="ECO:0000256" key="1">
    <source>
        <dbReference type="SAM" id="MobiDB-lite"/>
    </source>
</evidence>
<dbReference type="AlphaFoldDB" id="A0AA38H9R3"/>
<keyword evidence="3" id="KW-1185">Reference proteome</keyword>
<sequence>MPPRSESALPNMPATASTKPATPPRAANRKVYNTLELRQHILSYVDLPSLAVFMRVETGCMADVARELYRTMALDLFIRMKGQTHRHKIYFAAVNTVDARNNMPYWLTKTVSRTLHSLIAPIRNELFAYQPHYCNVLVEALRKRCPNLRTMKFGRGRCGFGDTMRFGFRIDEYEYCFAWTAQFDPSDPQRAASNPITFYRNVHYYTSSSPPKSVQCPPPPTSRYVARIRFDLKLTLVDTPRTDDWLASLRDSPLWADLHTHISLDGTPVTLEDLASLYRRQISAGHSARLEDIFAPCARPWTAYDFEDFARIASTSLRSLNLYDEWAKGGQDTPRIAFRDLPFLTEMVLQHLPNLATLSIAVTGIDTAEAVFGELLHPDILARAGSLRDLRIYSEKPPHPIPFYNTLRYLMGMTARDGGVLVLHPHARVTDFPSPQRAYVDYLQGRPPLQQKSLATIDFATIGITTLAQVLDLEYHPDGRPRYIWTSKPIKWSKLIKLAQHHPKAKRERPLRFHLADCLVICRWLEALATKAALPEILAKVKELAELVGQYPQVKRWGYTLLFDDEFRKDLKESQGILEGQVRGGAAV</sequence>
<organism evidence="2 3">
    <name type="scientific">Dioszegia hungarica</name>
    <dbReference type="NCBI Taxonomy" id="4972"/>
    <lineage>
        <taxon>Eukaryota</taxon>
        <taxon>Fungi</taxon>
        <taxon>Dikarya</taxon>
        <taxon>Basidiomycota</taxon>
        <taxon>Agaricomycotina</taxon>
        <taxon>Tremellomycetes</taxon>
        <taxon>Tremellales</taxon>
        <taxon>Bulleribasidiaceae</taxon>
        <taxon>Dioszegia</taxon>
    </lineage>
</organism>
<dbReference type="EMBL" id="JAKWFO010000005">
    <property type="protein sequence ID" value="KAI9636215.1"/>
    <property type="molecule type" value="Genomic_DNA"/>
</dbReference>
<reference evidence="2" key="1">
    <citation type="journal article" date="2022" name="G3 (Bethesda)">
        <title>High quality genome of the basidiomycete yeast Dioszegia hungarica PDD-24b-2 isolated from cloud water.</title>
        <authorList>
            <person name="Jarrige D."/>
            <person name="Haridas S."/>
            <person name="Bleykasten-Grosshans C."/>
            <person name="Joly M."/>
            <person name="Nadalig T."/>
            <person name="Sancelme M."/>
            <person name="Vuilleumier S."/>
            <person name="Grigoriev I.V."/>
            <person name="Amato P."/>
            <person name="Bringel F."/>
        </authorList>
    </citation>
    <scope>NUCLEOTIDE SEQUENCE</scope>
    <source>
        <strain evidence="2">PDD-24b-2</strain>
    </source>
</reference>
<dbReference type="RefSeq" id="XP_052945992.1">
    <property type="nucleotide sequence ID" value="XM_053093147.1"/>
</dbReference>
<name>A0AA38H9R3_9TREE</name>
<feature type="region of interest" description="Disordered" evidence="1">
    <location>
        <begin position="1"/>
        <end position="26"/>
    </location>
</feature>
<dbReference type="Proteomes" id="UP001164286">
    <property type="component" value="Unassembled WGS sequence"/>
</dbReference>
<comment type="caution">
    <text evidence="2">The sequence shown here is derived from an EMBL/GenBank/DDBJ whole genome shotgun (WGS) entry which is preliminary data.</text>
</comment>
<evidence type="ECO:0000313" key="3">
    <source>
        <dbReference type="Proteomes" id="UP001164286"/>
    </source>
</evidence>